<dbReference type="GO" id="GO:0005975">
    <property type="term" value="P:carbohydrate metabolic process"/>
    <property type="evidence" value="ECO:0007669"/>
    <property type="project" value="InterPro"/>
</dbReference>
<sequence>MALELAPEDVTAVPVLFPFELRMEFEIGETLTITLRMKNCSEKEQTVTAALHTYFNVKAAETIAISGLDGVVYENRVVGAEASGCVQRGDIRIDQEIDRIYLDTAGAVEIRDPGFGRTIVVEKSGSNSTVVWNPWVRKSQAMPDFGDDEYHTMVCVETVNAATDRRTLTPGGSHALTQKVSVK</sequence>
<dbReference type="InterPro" id="IPR008183">
    <property type="entry name" value="Aldose_1/G6P_1-epimerase"/>
</dbReference>
<dbReference type="GO" id="GO:0030246">
    <property type="term" value="F:carbohydrate binding"/>
    <property type="evidence" value="ECO:0007669"/>
    <property type="project" value="InterPro"/>
</dbReference>
<name>A0A645HAH1_9ZZZZ</name>
<keyword evidence="1" id="KW-0413">Isomerase</keyword>
<dbReference type="PANTHER" id="PTHR11122:SF13">
    <property type="entry name" value="GLUCOSE-6-PHOSPHATE 1-EPIMERASE"/>
    <property type="match status" value="1"/>
</dbReference>
<organism evidence="1">
    <name type="scientific">bioreactor metagenome</name>
    <dbReference type="NCBI Taxonomy" id="1076179"/>
    <lineage>
        <taxon>unclassified sequences</taxon>
        <taxon>metagenomes</taxon>
        <taxon>ecological metagenomes</taxon>
    </lineage>
</organism>
<gene>
    <name evidence="1" type="primary">yeaD_2</name>
    <name evidence="1" type="ORF">SDC9_182860</name>
</gene>
<dbReference type="SUPFAM" id="SSF74650">
    <property type="entry name" value="Galactose mutarotase-like"/>
    <property type="match status" value="1"/>
</dbReference>
<accession>A0A645HAH1</accession>
<dbReference type="Pfam" id="PF01263">
    <property type="entry name" value="Aldose_epim"/>
    <property type="match status" value="1"/>
</dbReference>
<dbReference type="PANTHER" id="PTHR11122">
    <property type="entry name" value="APOSPORY-ASSOCIATED PROTEIN C-RELATED"/>
    <property type="match status" value="1"/>
</dbReference>
<dbReference type="Gene3D" id="2.70.98.10">
    <property type="match status" value="1"/>
</dbReference>
<proteinExistence type="predicted"/>
<dbReference type="EMBL" id="VSSQ01088894">
    <property type="protein sequence ID" value="MPN35362.1"/>
    <property type="molecule type" value="Genomic_DNA"/>
</dbReference>
<reference evidence="1" key="1">
    <citation type="submission" date="2019-08" db="EMBL/GenBank/DDBJ databases">
        <authorList>
            <person name="Kucharzyk K."/>
            <person name="Murdoch R.W."/>
            <person name="Higgins S."/>
            <person name="Loffler F."/>
        </authorList>
    </citation>
    <scope>NUCLEOTIDE SEQUENCE</scope>
</reference>
<dbReference type="GO" id="GO:0047938">
    <property type="term" value="F:glucose-6-phosphate 1-epimerase activity"/>
    <property type="evidence" value="ECO:0007669"/>
    <property type="project" value="UniProtKB-EC"/>
</dbReference>
<dbReference type="InterPro" id="IPR014718">
    <property type="entry name" value="GH-type_carb-bd"/>
</dbReference>
<dbReference type="EC" id="5.1.3.15" evidence="1"/>
<comment type="caution">
    <text evidence="1">The sequence shown here is derived from an EMBL/GenBank/DDBJ whole genome shotgun (WGS) entry which is preliminary data.</text>
</comment>
<dbReference type="InterPro" id="IPR011013">
    <property type="entry name" value="Gal_mutarotase_sf_dom"/>
</dbReference>
<dbReference type="AlphaFoldDB" id="A0A645HAH1"/>
<protein>
    <submittedName>
        <fullName evidence="1">Putative glucose-6-phosphate 1-epimerase</fullName>
        <ecNumber evidence="1">5.1.3.15</ecNumber>
    </submittedName>
</protein>
<evidence type="ECO:0000313" key="1">
    <source>
        <dbReference type="EMBL" id="MPN35362.1"/>
    </source>
</evidence>